<comment type="caution">
    <text evidence="3">The sequence shown here is derived from an EMBL/GenBank/DDBJ whole genome shotgun (WGS) entry which is preliminary data.</text>
</comment>
<evidence type="ECO:0000313" key="4">
    <source>
        <dbReference type="Proteomes" id="UP001381693"/>
    </source>
</evidence>
<keyword evidence="4" id="KW-1185">Reference proteome</keyword>
<feature type="compositionally biased region" description="Polar residues" evidence="1">
    <location>
        <begin position="70"/>
        <end position="79"/>
    </location>
</feature>
<evidence type="ECO:0000259" key="2">
    <source>
        <dbReference type="PROSITE" id="PS50222"/>
    </source>
</evidence>
<evidence type="ECO:0000256" key="1">
    <source>
        <dbReference type="SAM" id="MobiDB-lite"/>
    </source>
</evidence>
<dbReference type="GO" id="GO:0005509">
    <property type="term" value="F:calcium ion binding"/>
    <property type="evidence" value="ECO:0007669"/>
    <property type="project" value="InterPro"/>
</dbReference>
<name>A0AAN8X7X6_HALRR</name>
<dbReference type="Proteomes" id="UP001381693">
    <property type="component" value="Unassembled WGS sequence"/>
</dbReference>
<feature type="domain" description="EF-hand" evidence="2">
    <location>
        <begin position="124"/>
        <end position="159"/>
    </location>
</feature>
<gene>
    <name evidence="3" type="ORF">SK128_011287</name>
</gene>
<feature type="non-terminal residue" evidence="3">
    <location>
        <position position="1"/>
    </location>
</feature>
<evidence type="ECO:0000313" key="3">
    <source>
        <dbReference type="EMBL" id="KAK7075643.1"/>
    </source>
</evidence>
<dbReference type="AlphaFoldDB" id="A0AAN8X7X6"/>
<dbReference type="SUPFAM" id="SSF47473">
    <property type="entry name" value="EF-hand"/>
    <property type="match status" value="1"/>
</dbReference>
<dbReference type="InterPro" id="IPR002048">
    <property type="entry name" value="EF_hand_dom"/>
</dbReference>
<dbReference type="InterPro" id="IPR011992">
    <property type="entry name" value="EF-hand-dom_pair"/>
</dbReference>
<dbReference type="PROSITE" id="PS50222">
    <property type="entry name" value="EF_HAND_2"/>
    <property type="match status" value="1"/>
</dbReference>
<dbReference type="EMBL" id="JAXCGZ010010311">
    <property type="protein sequence ID" value="KAK7075643.1"/>
    <property type="molecule type" value="Genomic_DNA"/>
</dbReference>
<feature type="region of interest" description="Disordered" evidence="1">
    <location>
        <begin position="70"/>
        <end position="120"/>
    </location>
</feature>
<proteinExistence type="predicted"/>
<feature type="non-terminal residue" evidence="3">
    <location>
        <position position="164"/>
    </location>
</feature>
<protein>
    <recommendedName>
        <fullName evidence="2">EF-hand domain-containing protein</fullName>
    </recommendedName>
</protein>
<accession>A0AAN8X7X6</accession>
<reference evidence="3 4" key="1">
    <citation type="submission" date="2023-11" db="EMBL/GenBank/DDBJ databases">
        <title>Halocaridina rubra genome assembly.</title>
        <authorList>
            <person name="Smith C."/>
        </authorList>
    </citation>
    <scope>NUCLEOTIDE SEQUENCE [LARGE SCALE GENOMIC DNA]</scope>
    <source>
        <strain evidence="3">EP-1</strain>
        <tissue evidence="3">Whole</tissue>
    </source>
</reference>
<sequence>LEVCSPFTPPTTDDDLLQDITFQEFREAFIFLLSQQELLPSATTPAYGDKMSMEGSSYGRTEERVIKSFSNSAVASGSEQMAKKSEPSINISQPLEDLEDKLSEKTAQQDNGSQPTSLLYSGDNEEEYLRATWQRLGVGHDGYLSLDELATVCHAIGMEKVANE</sequence>
<feature type="compositionally biased region" description="Polar residues" evidence="1">
    <location>
        <begin position="105"/>
        <end position="119"/>
    </location>
</feature>
<organism evidence="3 4">
    <name type="scientific">Halocaridina rubra</name>
    <name type="common">Hawaiian red shrimp</name>
    <dbReference type="NCBI Taxonomy" id="373956"/>
    <lineage>
        <taxon>Eukaryota</taxon>
        <taxon>Metazoa</taxon>
        <taxon>Ecdysozoa</taxon>
        <taxon>Arthropoda</taxon>
        <taxon>Crustacea</taxon>
        <taxon>Multicrustacea</taxon>
        <taxon>Malacostraca</taxon>
        <taxon>Eumalacostraca</taxon>
        <taxon>Eucarida</taxon>
        <taxon>Decapoda</taxon>
        <taxon>Pleocyemata</taxon>
        <taxon>Caridea</taxon>
        <taxon>Atyoidea</taxon>
        <taxon>Atyidae</taxon>
        <taxon>Halocaridina</taxon>
    </lineage>
</organism>